<evidence type="ECO:0000313" key="3">
    <source>
        <dbReference type="EMBL" id="MBW4360447.1"/>
    </source>
</evidence>
<proteinExistence type="predicted"/>
<comment type="caution">
    <text evidence="3">The sequence shown here is derived from an EMBL/GenBank/DDBJ whole genome shotgun (WGS) entry which is preliminary data.</text>
</comment>
<feature type="signal peptide" evidence="2">
    <location>
        <begin position="1"/>
        <end position="20"/>
    </location>
</feature>
<evidence type="ECO:0000313" key="4">
    <source>
        <dbReference type="Proteomes" id="UP000812031"/>
    </source>
</evidence>
<sequence>MKIIKTLFLFFFLLSMISYGQEKDTTVVFKKRVLESTEVDFMASYYDQDGTHSAVSGGIGSEKLNDFATNIIVAMPLNDDDVLTVDLGLSAYSSASSSNINPFNSASGASGGGGGDDDDDDDDGNAAANNAGPTPWQASSGASGNDELLSAVATYAHSSDDRNFIWNADVSFSNEYDYTSVGFGGGVAKLFNEKNTEVSIKANAYIDQWRPIYPTELHEYSIYGSNFQNQGYFSGITILDQNGVASTDYLPSKFAPVTSVNRNSYSASFAFSQVLTKNFQFSVFFDVLQQQGLLSSPYHRTYFADKPHYYIGQPQYIDNYTSSSNIGVYELADDIERLPDNRFKLPIGARFNYYINEHFIVRTYYRYYTDDWDLKAHTFNIEVPVKLSDKLTAYPMYRYYSQTQAKYFAPYQTHLSTEQFYTSDFDLSTFSANQYGFGVSYTDLFTKAQIFSFGMKNIDFRYNHYVRSDGLTANIGTIGFKFVFQ</sequence>
<feature type="compositionally biased region" description="Acidic residues" evidence="1">
    <location>
        <begin position="115"/>
        <end position="124"/>
    </location>
</feature>
<protein>
    <submittedName>
        <fullName evidence="3">DUF3570 domain-containing protein</fullName>
    </submittedName>
</protein>
<reference evidence="3 4" key="1">
    <citation type="submission" date="2021-07" db="EMBL/GenBank/DDBJ databases">
        <title>Flavobacterium sp. nov. isolated from sediment on the Taihu Lake.</title>
        <authorList>
            <person name="Qu J.-H."/>
        </authorList>
    </citation>
    <scope>NUCLEOTIDE SEQUENCE [LARGE SCALE GENOMIC DNA]</scope>
    <source>
        <strain evidence="3 4">NAS39</strain>
    </source>
</reference>
<name>A0ABS6XUU8_9FLAO</name>
<feature type="chain" id="PRO_5046544643" evidence="2">
    <location>
        <begin position="21"/>
        <end position="485"/>
    </location>
</feature>
<dbReference type="InterPro" id="IPR021953">
    <property type="entry name" value="DUF3570"/>
</dbReference>
<keyword evidence="2" id="KW-0732">Signal</keyword>
<evidence type="ECO:0000256" key="2">
    <source>
        <dbReference type="SAM" id="SignalP"/>
    </source>
</evidence>
<accession>A0ABS6XUU8</accession>
<feature type="region of interest" description="Disordered" evidence="1">
    <location>
        <begin position="103"/>
        <end position="143"/>
    </location>
</feature>
<dbReference type="EMBL" id="JAHWYN010000006">
    <property type="protein sequence ID" value="MBW4360447.1"/>
    <property type="molecule type" value="Genomic_DNA"/>
</dbReference>
<dbReference type="Pfam" id="PF12094">
    <property type="entry name" value="DUF3570"/>
    <property type="match status" value="1"/>
</dbReference>
<dbReference type="Proteomes" id="UP000812031">
    <property type="component" value="Unassembled WGS sequence"/>
</dbReference>
<keyword evidence="4" id="KW-1185">Reference proteome</keyword>
<dbReference type="RefSeq" id="WP_219316936.1">
    <property type="nucleotide sequence ID" value="NZ_JAHWYN010000006.1"/>
</dbReference>
<gene>
    <name evidence="3" type="ORF">KZH69_08115</name>
</gene>
<organism evidence="3 4">
    <name type="scientific">Flavobacterium taihuense</name>
    <dbReference type="NCBI Taxonomy" id="2857508"/>
    <lineage>
        <taxon>Bacteria</taxon>
        <taxon>Pseudomonadati</taxon>
        <taxon>Bacteroidota</taxon>
        <taxon>Flavobacteriia</taxon>
        <taxon>Flavobacteriales</taxon>
        <taxon>Flavobacteriaceae</taxon>
        <taxon>Flavobacterium</taxon>
    </lineage>
</organism>
<evidence type="ECO:0000256" key="1">
    <source>
        <dbReference type="SAM" id="MobiDB-lite"/>
    </source>
</evidence>